<organism evidence="2 3">
    <name type="scientific">Ambispora leptoticha</name>
    <dbReference type="NCBI Taxonomy" id="144679"/>
    <lineage>
        <taxon>Eukaryota</taxon>
        <taxon>Fungi</taxon>
        <taxon>Fungi incertae sedis</taxon>
        <taxon>Mucoromycota</taxon>
        <taxon>Glomeromycotina</taxon>
        <taxon>Glomeromycetes</taxon>
        <taxon>Archaeosporales</taxon>
        <taxon>Ambisporaceae</taxon>
        <taxon>Ambispora</taxon>
    </lineage>
</organism>
<comment type="caution">
    <text evidence="2">The sequence shown here is derived from an EMBL/GenBank/DDBJ whole genome shotgun (WGS) entry which is preliminary data.</text>
</comment>
<dbReference type="Proteomes" id="UP000789508">
    <property type="component" value="Unassembled WGS sequence"/>
</dbReference>
<gene>
    <name evidence="2" type="ORF">ALEPTO_LOCUS8390</name>
</gene>
<reference evidence="2" key="1">
    <citation type="submission" date="2021-06" db="EMBL/GenBank/DDBJ databases">
        <authorList>
            <person name="Kallberg Y."/>
            <person name="Tangrot J."/>
            <person name="Rosling A."/>
        </authorList>
    </citation>
    <scope>NUCLEOTIDE SEQUENCE</scope>
    <source>
        <strain evidence="2">FL130A</strain>
    </source>
</reference>
<sequence>MASFDYFNFNKKTNIEKIRNQCRIKKRSTSIASSKADELLFQKHLYSSLSSTKKISPELNYINFPTSNPSKRHDCISAEKAQFPVTEQTMSPISLDDIIYSIIMRGLTWCLLFAIQLESIILFHWRQPCISLLIWAISCALVYWFNNYDRLQRKIGAQMLREA</sequence>
<keyword evidence="1" id="KW-0812">Transmembrane</keyword>
<proteinExistence type="predicted"/>
<evidence type="ECO:0000256" key="1">
    <source>
        <dbReference type="SAM" id="Phobius"/>
    </source>
</evidence>
<name>A0A9N9GGQ8_9GLOM</name>
<dbReference type="OrthoDB" id="10510544at2759"/>
<dbReference type="EMBL" id="CAJVPS010004684">
    <property type="protein sequence ID" value="CAG8606768.1"/>
    <property type="molecule type" value="Genomic_DNA"/>
</dbReference>
<keyword evidence="1" id="KW-0472">Membrane</keyword>
<dbReference type="AlphaFoldDB" id="A0A9N9GGQ8"/>
<feature type="transmembrane region" description="Helical" evidence="1">
    <location>
        <begin position="123"/>
        <end position="145"/>
    </location>
</feature>
<keyword evidence="3" id="KW-1185">Reference proteome</keyword>
<evidence type="ECO:0000313" key="3">
    <source>
        <dbReference type="Proteomes" id="UP000789508"/>
    </source>
</evidence>
<keyword evidence="1" id="KW-1133">Transmembrane helix</keyword>
<evidence type="ECO:0000313" key="2">
    <source>
        <dbReference type="EMBL" id="CAG8606768.1"/>
    </source>
</evidence>
<protein>
    <submittedName>
        <fullName evidence="2">11636_t:CDS:1</fullName>
    </submittedName>
</protein>
<accession>A0A9N9GGQ8</accession>